<comment type="caution">
    <text evidence="1">The sequence shown here is derived from an EMBL/GenBank/DDBJ whole genome shotgun (WGS) entry which is preliminary data.</text>
</comment>
<keyword evidence="2" id="KW-1185">Reference proteome</keyword>
<evidence type="ECO:0000313" key="2">
    <source>
        <dbReference type="Proteomes" id="UP000187203"/>
    </source>
</evidence>
<sequence length="79" mass="9161">MKLEETEADLSVALHRLDNSDKLNITLMGKCDDLKRQTRSLKAHVAILMPNKFELFDHTYKQHIAMPDTREHNCDLTLP</sequence>
<protein>
    <submittedName>
        <fullName evidence="1">Uncharacterized protein</fullName>
    </submittedName>
</protein>
<dbReference type="Proteomes" id="UP000187203">
    <property type="component" value="Unassembled WGS sequence"/>
</dbReference>
<accession>A0A1R3H9T7</accession>
<reference evidence="2" key="1">
    <citation type="submission" date="2013-09" db="EMBL/GenBank/DDBJ databases">
        <title>Corchorus olitorius genome sequencing.</title>
        <authorList>
            <person name="Alam M."/>
            <person name="Haque M.S."/>
            <person name="Islam M.S."/>
            <person name="Emdad E.M."/>
            <person name="Islam M.M."/>
            <person name="Ahmed B."/>
            <person name="Halim A."/>
            <person name="Hossen Q.M.M."/>
            <person name="Hossain M.Z."/>
            <person name="Ahmed R."/>
            <person name="Khan M.M."/>
            <person name="Islam R."/>
            <person name="Rashid M.M."/>
            <person name="Khan S.A."/>
            <person name="Rahman M.S."/>
            <person name="Alam M."/>
            <person name="Yahiya A.S."/>
            <person name="Khan M.S."/>
            <person name="Azam M.S."/>
            <person name="Haque T."/>
            <person name="Lashkar M.Z.H."/>
            <person name="Akhand A.I."/>
            <person name="Morshed G."/>
            <person name="Roy S."/>
            <person name="Uddin K.S."/>
            <person name="Rabeya T."/>
            <person name="Hossain A.S."/>
            <person name="Chowdhury A."/>
            <person name="Snigdha A.R."/>
            <person name="Mortoza M.S."/>
            <person name="Matin S.A."/>
            <person name="Hoque S.M.E."/>
            <person name="Islam M.K."/>
            <person name="Roy D.K."/>
            <person name="Haider R."/>
            <person name="Moosa M.M."/>
            <person name="Elias S.M."/>
            <person name="Hasan A.M."/>
            <person name="Jahan S."/>
            <person name="Shafiuddin M."/>
            <person name="Mahmood N."/>
            <person name="Shommy N.S."/>
        </authorList>
    </citation>
    <scope>NUCLEOTIDE SEQUENCE [LARGE SCALE GENOMIC DNA]</scope>
    <source>
        <strain evidence="2">cv. O-4</strain>
    </source>
</reference>
<dbReference type="AlphaFoldDB" id="A0A1R3H9T7"/>
<organism evidence="1 2">
    <name type="scientific">Corchorus olitorius</name>
    <dbReference type="NCBI Taxonomy" id="93759"/>
    <lineage>
        <taxon>Eukaryota</taxon>
        <taxon>Viridiplantae</taxon>
        <taxon>Streptophyta</taxon>
        <taxon>Embryophyta</taxon>
        <taxon>Tracheophyta</taxon>
        <taxon>Spermatophyta</taxon>
        <taxon>Magnoliopsida</taxon>
        <taxon>eudicotyledons</taxon>
        <taxon>Gunneridae</taxon>
        <taxon>Pentapetalae</taxon>
        <taxon>rosids</taxon>
        <taxon>malvids</taxon>
        <taxon>Malvales</taxon>
        <taxon>Malvaceae</taxon>
        <taxon>Grewioideae</taxon>
        <taxon>Apeibeae</taxon>
        <taxon>Corchorus</taxon>
    </lineage>
</organism>
<name>A0A1R3H9T7_9ROSI</name>
<proteinExistence type="predicted"/>
<gene>
    <name evidence="1" type="ORF">COLO4_30234</name>
</gene>
<evidence type="ECO:0000313" key="1">
    <source>
        <dbReference type="EMBL" id="OMO67095.1"/>
    </source>
</evidence>
<dbReference type="EMBL" id="AWUE01020678">
    <property type="protein sequence ID" value="OMO67095.1"/>
    <property type="molecule type" value="Genomic_DNA"/>
</dbReference>